<reference evidence="2 5" key="2">
    <citation type="submission" date="2019-10" db="EMBL/GenBank/DDBJ databases">
        <title>Prolixibacter strains distinguished by the presence of nitrate reductase genes were adept at nitrate-dependent anaerobic corrosion of metallic iron and carbon steel.</title>
        <authorList>
            <person name="Iino T."/>
            <person name="Shono N."/>
            <person name="Ito K."/>
            <person name="Nakamura R."/>
            <person name="Sueoka K."/>
            <person name="Harayama S."/>
            <person name="Ohkuma M."/>
        </authorList>
    </citation>
    <scope>NUCLEOTIDE SEQUENCE [LARGE SCALE GENOMIC DNA]</scope>
    <source>
        <strain evidence="2 5">MIC1-1</strain>
    </source>
</reference>
<gene>
    <name evidence="3" type="ORF">CLV93_11553</name>
    <name evidence="2" type="ORF">JCM18694_29480</name>
</gene>
<evidence type="ECO:0008006" key="6">
    <source>
        <dbReference type="Google" id="ProtNLM"/>
    </source>
</evidence>
<evidence type="ECO:0000313" key="4">
    <source>
        <dbReference type="Proteomes" id="UP000240621"/>
    </source>
</evidence>
<evidence type="ECO:0000256" key="1">
    <source>
        <dbReference type="SAM" id="SignalP"/>
    </source>
</evidence>
<proteinExistence type="predicted"/>
<evidence type="ECO:0000313" key="5">
    <source>
        <dbReference type="Proteomes" id="UP000396862"/>
    </source>
</evidence>
<feature type="signal peptide" evidence="1">
    <location>
        <begin position="1"/>
        <end position="25"/>
    </location>
</feature>
<dbReference type="OrthoDB" id="815717at2"/>
<comment type="caution">
    <text evidence="3">The sequence shown here is derived from an EMBL/GenBank/DDBJ whole genome shotgun (WGS) entry which is preliminary data.</text>
</comment>
<protein>
    <recommendedName>
        <fullName evidence="6">Outer membrane protein with beta-barrel domain</fullName>
    </recommendedName>
</protein>
<evidence type="ECO:0000313" key="3">
    <source>
        <dbReference type="EMBL" id="PSK80523.1"/>
    </source>
</evidence>
<dbReference type="EMBL" id="PYGC01000015">
    <property type="protein sequence ID" value="PSK80523.1"/>
    <property type="molecule type" value="Genomic_DNA"/>
</dbReference>
<dbReference type="EMBL" id="BLAU01000001">
    <property type="protein sequence ID" value="GET22702.1"/>
    <property type="molecule type" value="Genomic_DNA"/>
</dbReference>
<reference evidence="3 4" key="1">
    <citation type="submission" date="2018-03" db="EMBL/GenBank/DDBJ databases">
        <title>Genomic Encyclopedia of Archaeal and Bacterial Type Strains, Phase II (KMG-II): from individual species to whole genera.</title>
        <authorList>
            <person name="Goeker M."/>
        </authorList>
    </citation>
    <scope>NUCLEOTIDE SEQUENCE [LARGE SCALE GENOMIC DNA]</scope>
    <source>
        <strain evidence="3 4">DSM 27267</strain>
    </source>
</reference>
<feature type="chain" id="PRO_5015131265" description="Outer membrane protein with beta-barrel domain" evidence="1">
    <location>
        <begin position="26"/>
        <end position="417"/>
    </location>
</feature>
<name>A0A2P8C6C8_9BACT</name>
<accession>A0A2P8C6C8</accession>
<dbReference type="Proteomes" id="UP000396862">
    <property type="component" value="Unassembled WGS sequence"/>
</dbReference>
<keyword evidence="5" id="KW-1185">Reference proteome</keyword>
<dbReference type="RefSeq" id="WP_146142090.1">
    <property type="nucleotide sequence ID" value="NZ_BLAU01000001.1"/>
</dbReference>
<dbReference type="AlphaFoldDB" id="A0A2P8C6C8"/>
<evidence type="ECO:0000313" key="2">
    <source>
        <dbReference type="EMBL" id="GET22702.1"/>
    </source>
</evidence>
<keyword evidence="1" id="KW-0732">Signal</keyword>
<sequence length="417" mass="47672">MKTTKMLKSLAILMLGTFLSLNAYSQQNFIPGYVVTTKGDTLHGQIDYRNWDKNPDKITFRQEGKTTSTTYSPLEIRSFEANDEVYVSAVVKSSVSSRKAGNLGDETELKTAIDTTFLQTLIQGDKSLYYLKNRRGIENFYIGRNGQYDLLVYNVYKSNKENKVRINKRYVGQLVLYFNTAPSVRQQIQRTDYSKTSLKNLFLAYYKQSSTAPKFQKKKDKGSVEYGIVAGATISTVKFGGNDMVYLTSADISPSVNPTGGLFLDFILPRSQGKWSIYNELNYNSYQLSTDYNGYYHDIYYTEQINAEFAFSYLSLNNMVRFRYPVKSCYLYINAGFSNGIIIDETNHKTDVGRFETTESKGLDDIKKHDVGYIGGIGMQYHHFSLDARYKRTGGFSPYVTLSSPLSQYYFLLGYRF</sequence>
<dbReference type="Proteomes" id="UP000240621">
    <property type="component" value="Unassembled WGS sequence"/>
</dbReference>
<organism evidence="3 4">
    <name type="scientific">Prolixibacter denitrificans</name>
    <dbReference type="NCBI Taxonomy" id="1541063"/>
    <lineage>
        <taxon>Bacteria</taxon>
        <taxon>Pseudomonadati</taxon>
        <taxon>Bacteroidota</taxon>
        <taxon>Bacteroidia</taxon>
        <taxon>Marinilabiliales</taxon>
        <taxon>Prolixibacteraceae</taxon>
        <taxon>Prolixibacter</taxon>
    </lineage>
</organism>